<dbReference type="Proteomes" id="UP000033423">
    <property type="component" value="Unassembled WGS sequence"/>
</dbReference>
<evidence type="ECO:0000313" key="3">
    <source>
        <dbReference type="Proteomes" id="UP000033423"/>
    </source>
</evidence>
<evidence type="ECO:0000313" key="2">
    <source>
        <dbReference type="EMBL" id="KJU84712.1"/>
    </source>
</evidence>
<dbReference type="AlphaFoldDB" id="A0A0F3GSA2"/>
<sequence length="71" mass="8542">MQMILEGRVDRLENLMAEVIELCRELKTDAAERDRVFSEHIRQEKEEMDAFRQEMAAIKLDAVERDRKFEE</sequence>
<protein>
    <submittedName>
        <fullName evidence="2">Uncharacterized protein</fullName>
    </submittedName>
</protein>
<name>A0A0F3GSA2_9BACT</name>
<feature type="coiled-coil region" evidence="1">
    <location>
        <begin position="9"/>
        <end position="61"/>
    </location>
</feature>
<dbReference type="EMBL" id="LACI01001329">
    <property type="protein sequence ID" value="KJU84712.1"/>
    <property type="molecule type" value="Genomic_DNA"/>
</dbReference>
<organism evidence="2 3">
    <name type="scientific">Candidatus Magnetobacterium bavaricum</name>
    <dbReference type="NCBI Taxonomy" id="29290"/>
    <lineage>
        <taxon>Bacteria</taxon>
        <taxon>Pseudomonadati</taxon>
        <taxon>Nitrospirota</taxon>
        <taxon>Thermodesulfovibrionia</taxon>
        <taxon>Thermodesulfovibrionales</taxon>
        <taxon>Candidatus Magnetobacteriaceae</taxon>
        <taxon>Candidatus Magnetobacterium</taxon>
    </lineage>
</organism>
<gene>
    <name evidence="2" type="ORF">MBAV_003094</name>
</gene>
<keyword evidence="1" id="KW-0175">Coiled coil</keyword>
<accession>A0A0F3GSA2</accession>
<proteinExistence type="predicted"/>
<keyword evidence="3" id="KW-1185">Reference proteome</keyword>
<evidence type="ECO:0000256" key="1">
    <source>
        <dbReference type="SAM" id="Coils"/>
    </source>
</evidence>
<reference evidence="2 3" key="1">
    <citation type="submission" date="2015-02" db="EMBL/GenBank/DDBJ databases">
        <title>Single-cell genomics of uncultivated deep-branching MTB reveals a conserved set of magnetosome genes.</title>
        <authorList>
            <person name="Kolinko S."/>
            <person name="Richter M."/>
            <person name="Glockner F.O."/>
            <person name="Brachmann A."/>
            <person name="Schuler D."/>
        </authorList>
    </citation>
    <scope>NUCLEOTIDE SEQUENCE [LARGE SCALE GENOMIC DNA]</scope>
    <source>
        <strain evidence="2">TM-1</strain>
    </source>
</reference>
<comment type="caution">
    <text evidence="2">The sequence shown here is derived from an EMBL/GenBank/DDBJ whole genome shotgun (WGS) entry which is preliminary data.</text>
</comment>